<keyword evidence="2" id="KW-1185">Reference proteome</keyword>
<dbReference type="EMBL" id="BTSX01000002">
    <property type="protein sequence ID" value="GMS87130.1"/>
    <property type="molecule type" value="Genomic_DNA"/>
</dbReference>
<sequence>PEFDHREGDVECIRHQERAHDQHRESSGAAHLQLVAGCRKPEQGCSPLLLPQSDHDVEIEEYEENEWEENLADIAQVELEHF</sequence>
<comment type="caution">
    <text evidence="1">The sequence shown here is derived from an EMBL/GenBank/DDBJ whole genome shotgun (WGS) entry which is preliminary data.</text>
</comment>
<reference evidence="1" key="1">
    <citation type="submission" date="2023-10" db="EMBL/GenBank/DDBJ databases">
        <title>Genome assembly of Pristionchus species.</title>
        <authorList>
            <person name="Yoshida K."/>
            <person name="Sommer R.J."/>
        </authorList>
    </citation>
    <scope>NUCLEOTIDE SEQUENCE</scope>
    <source>
        <strain evidence="1">RS0144</strain>
    </source>
</reference>
<dbReference type="AlphaFoldDB" id="A0AAV5SWN3"/>
<proteinExistence type="predicted"/>
<feature type="non-terminal residue" evidence="1">
    <location>
        <position position="82"/>
    </location>
</feature>
<evidence type="ECO:0000313" key="2">
    <source>
        <dbReference type="Proteomes" id="UP001432027"/>
    </source>
</evidence>
<dbReference type="Proteomes" id="UP001432027">
    <property type="component" value="Unassembled WGS sequence"/>
</dbReference>
<protein>
    <submittedName>
        <fullName evidence="1">Uncharacterized protein</fullName>
    </submittedName>
</protein>
<name>A0AAV5SWN3_9BILA</name>
<gene>
    <name evidence="1" type="ORF">PENTCL1PPCAC_9305</name>
</gene>
<evidence type="ECO:0000313" key="1">
    <source>
        <dbReference type="EMBL" id="GMS87130.1"/>
    </source>
</evidence>
<accession>A0AAV5SWN3</accession>
<organism evidence="1 2">
    <name type="scientific">Pristionchus entomophagus</name>
    <dbReference type="NCBI Taxonomy" id="358040"/>
    <lineage>
        <taxon>Eukaryota</taxon>
        <taxon>Metazoa</taxon>
        <taxon>Ecdysozoa</taxon>
        <taxon>Nematoda</taxon>
        <taxon>Chromadorea</taxon>
        <taxon>Rhabditida</taxon>
        <taxon>Rhabditina</taxon>
        <taxon>Diplogasteromorpha</taxon>
        <taxon>Diplogasteroidea</taxon>
        <taxon>Neodiplogasteridae</taxon>
        <taxon>Pristionchus</taxon>
    </lineage>
</organism>
<feature type="non-terminal residue" evidence="1">
    <location>
        <position position="1"/>
    </location>
</feature>